<sequence>MTELRRCFSNSLSINYPSAKLLHIPLADVDRSSISHVNSIVRENQPVDVTFISHSGLSPSIIGSTQEIKKTSSPLSIHKTSHSENLISEGIHPESTVNGTAISTPLDYVSDVISSISQTNETVRHYYDLLQGSFESLRTLFDQSSSLSPKSDAAGNSEYRTIPSLARMLKDRCFVTAYTTVKQTFDQGNFLTPTELEQLILELYPQKTLAYSLVLLYSQKYDITAFDTTTICRMLMLSHSNNDYSMFDKLFTTYLNVSDSTDPSILSIAFKVYLDTDNVSMANQIFNQSVLTEPELPCFLLDKYLKNLKRTTRNVGLCYTAYRLWLSKDFVTWPKTDAFMYKFVRDCGSSEQLDWFMGSLARRNRATNPEILLVDLMLKLRKRTELDLFYSQGDYQKWVGLLSGSNFLLDEFETKLIDLNLSQGNYQRARTILINSDTEKHFLRRLDKIIVHLKEYRQTKTLVSLLSKLHSEAGLKIHEIYPEAIWDSLVKQYPQFSTDITKKFNYFVEQDRSHIFRSLLKGMKVEKDWRSDGAFAYPSKNINGKDICNDLTPLPDNPSIDAIESRIRCGINPTQHKVVKAMRYCENIDQFNRIVTLICHHPKELKMEDLGFQIQLFWKQRQFKMNMPGGRSVRNFLCRAIENMDSLDRATMRNLMELIMMSTKFEDFDLGYQILKYIRVKKLRPACSDDAQRLSYCLVNFFFKQKDFESLVLVLERVKEDPNINLNPFFIKSLVRLKEKYTTLLLEEEDEDPENFRKSVYMKLLNYYDKTICELNKKYRTERSQVEKEVDDDLQFLSSWIRDDLHREQ</sequence>
<dbReference type="EMBL" id="CP064812">
    <property type="protein sequence ID" value="QPG73085.1"/>
    <property type="molecule type" value="Genomic_DNA"/>
</dbReference>
<gene>
    <name evidence="1" type="ORF">FOA43_000390</name>
</gene>
<proteinExistence type="predicted"/>
<dbReference type="KEGG" id="bnn:FOA43_000390"/>
<protein>
    <submittedName>
        <fullName evidence="1">Uncharacterized protein</fullName>
    </submittedName>
</protein>
<dbReference type="OrthoDB" id="3987799at2759"/>
<name>A0A875RYF4_EENNA</name>
<evidence type="ECO:0000313" key="2">
    <source>
        <dbReference type="Proteomes" id="UP000662931"/>
    </source>
</evidence>
<reference evidence="1" key="1">
    <citation type="submission" date="2020-10" db="EMBL/GenBank/DDBJ databases">
        <authorList>
            <person name="Roach M.J.R."/>
        </authorList>
    </citation>
    <scope>NUCLEOTIDE SEQUENCE</scope>
    <source>
        <strain evidence="1">CBS 1945</strain>
    </source>
</reference>
<keyword evidence="2" id="KW-1185">Reference proteome</keyword>
<dbReference type="AlphaFoldDB" id="A0A875RYF4"/>
<dbReference type="Proteomes" id="UP000662931">
    <property type="component" value="Chromosome 1"/>
</dbReference>
<dbReference type="RefSeq" id="XP_038776650.1">
    <property type="nucleotide sequence ID" value="XM_038920722.1"/>
</dbReference>
<organism evidence="1 2">
    <name type="scientific">Eeniella nana</name>
    <name type="common">Yeast</name>
    <name type="synonym">Brettanomyces nanus</name>
    <dbReference type="NCBI Taxonomy" id="13502"/>
    <lineage>
        <taxon>Eukaryota</taxon>
        <taxon>Fungi</taxon>
        <taxon>Dikarya</taxon>
        <taxon>Ascomycota</taxon>
        <taxon>Saccharomycotina</taxon>
        <taxon>Pichiomycetes</taxon>
        <taxon>Pichiales</taxon>
        <taxon>Pichiaceae</taxon>
        <taxon>Brettanomyces</taxon>
    </lineage>
</organism>
<evidence type="ECO:0000313" key="1">
    <source>
        <dbReference type="EMBL" id="QPG73085.1"/>
    </source>
</evidence>
<dbReference type="GeneID" id="62193791"/>
<accession>A0A875RYF4</accession>